<dbReference type="Gene3D" id="3.40.710.10">
    <property type="entry name" value="DD-peptidase/beta-lactamase superfamily"/>
    <property type="match status" value="1"/>
</dbReference>
<dbReference type="InterPro" id="IPR050789">
    <property type="entry name" value="Diverse_Enzym_Activities"/>
</dbReference>
<feature type="non-terminal residue" evidence="2">
    <location>
        <position position="1"/>
    </location>
</feature>
<dbReference type="PANTHER" id="PTHR43283">
    <property type="entry name" value="BETA-LACTAMASE-RELATED"/>
    <property type="match status" value="1"/>
</dbReference>
<dbReference type="PANTHER" id="PTHR43283:SF7">
    <property type="entry name" value="BETA-LACTAMASE-RELATED DOMAIN-CONTAINING PROTEIN"/>
    <property type="match status" value="1"/>
</dbReference>
<organism evidence="2">
    <name type="scientific">marine sediment metagenome</name>
    <dbReference type="NCBI Taxonomy" id="412755"/>
    <lineage>
        <taxon>unclassified sequences</taxon>
        <taxon>metagenomes</taxon>
        <taxon>ecological metagenomes</taxon>
    </lineage>
</organism>
<dbReference type="SUPFAM" id="SSF56601">
    <property type="entry name" value="beta-lactamase/transpeptidase-like"/>
    <property type="match status" value="1"/>
</dbReference>
<proteinExistence type="predicted"/>
<evidence type="ECO:0000256" key="1">
    <source>
        <dbReference type="SAM" id="Phobius"/>
    </source>
</evidence>
<accession>X1F4P8</accession>
<comment type="caution">
    <text evidence="2">The sequence shown here is derived from an EMBL/GenBank/DDBJ whole genome shotgun (WGS) entry which is preliminary data.</text>
</comment>
<evidence type="ECO:0000313" key="2">
    <source>
        <dbReference type="EMBL" id="GAH15773.1"/>
    </source>
</evidence>
<feature type="transmembrane region" description="Helical" evidence="1">
    <location>
        <begin position="174"/>
        <end position="192"/>
    </location>
</feature>
<dbReference type="InterPro" id="IPR012338">
    <property type="entry name" value="Beta-lactam/transpept-like"/>
</dbReference>
<sequence length="202" mass="22592">DGPTLLSGIIANVTGNSTEEFAKKYLFDPLGILKDEYYWTNDSKGIDWGGYGFACSPKVQAKIGMLCLNNGTWNGTQIVDKNYIRDATTTQISGSKSNYGYLFYTDGPFEGYFAAGAAGQYIYVIPKYNIVVGFTASLIIWVDYEDLISDYILQFVEIEPDPDPDPEDPVIPGFNLNMIILTIFSTTTVLLIRRKKQTRKLK</sequence>
<dbReference type="AlphaFoldDB" id="X1F4P8"/>
<keyword evidence="1" id="KW-0472">Membrane</keyword>
<protein>
    <submittedName>
        <fullName evidence="2">Uncharacterized protein</fullName>
    </submittedName>
</protein>
<name>X1F4P8_9ZZZZ</name>
<keyword evidence="1" id="KW-1133">Transmembrane helix</keyword>
<gene>
    <name evidence="2" type="ORF">S01H4_52877</name>
</gene>
<dbReference type="EMBL" id="BART01030254">
    <property type="protein sequence ID" value="GAH15773.1"/>
    <property type="molecule type" value="Genomic_DNA"/>
</dbReference>
<keyword evidence="1" id="KW-0812">Transmembrane</keyword>
<reference evidence="2" key="1">
    <citation type="journal article" date="2014" name="Front. Microbiol.">
        <title>High frequency of phylogenetically diverse reductive dehalogenase-homologous genes in deep subseafloor sedimentary metagenomes.</title>
        <authorList>
            <person name="Kawai M."/>
            <person name="Futagami T."/>
            <person name="Toyoda A."/>
            <person name="Takaki Y."/>
            <person name="Nishi S."/>
            <person name="Hori S."/>
            <person name="Arai W."/>
            <person name="Tsubouchi T."/>
            <person name="Morono Y."/>
            <person name="Uchiyama I."/>
            <person name="Ito T."/>
            <person name="Fujiyama A."/>
            <person name="Inagaki F."/>
            <person name="Takami H."/>
        </authorList>
    </citation>
    <scope>NUCLEOTIDE SEQUENCE</scope>
    <source>
        <strain evidence="2">Expedition CK06-06</strain>
    </source>
</reference>